<keyword evidence="1" id="KW-0812">Transmembrane</keyword>
<keyword evidence="3" id="KW-1185">Reference proteome</keyword>
<proteinExistence type="predicted"/>
<evidence type="ECO:0000256" key="1">
    <source>
        <dbReference type="SAM" id="Phobius"/>
    </source>
</evidence>
<organism evidence="2 3">
    <name type="scientific">Aequorivita xiaoshiensis</name>
    <dbReference type="NCBI Taxonomy" id="2874476"/>
    <lineage>
        <taxon>Bacteria</taxon>
        <taxon>Pseudomonadati</taxon>
        <taxon>Bacteroidota</taxon>
        <taxon>Flavobacteriia</taxon>
        <taxon>Flavobacteriales</taxon>
        <taxon>Flavobacteriaceae</taxon>
        <taxon>Aequorivita</taxon>
    </lineage>
</organism>
<dbReference type="Proteomes" id="UP001139462">
    <property type="component" value="Unassembled WGS sequence"/>
</dbReference>
<sequence>MTPEIAKNIGIKKALQSATIGILIAFLFMMLLAGGNPQWMLEWNYWINIIIGIGIFYGLAYWFGKNAGYEILIKKKDSDKVGAKYGFLTLIITAFLVGWTGFVQEGMEPYDTFLDSFEDYIFKPFFWITFIGFLPAILVGILFGKWIRKSKE</sequence>
<feature type="transmembrane region" description="Helical" evidence="1">
    <location>
        <begin position="85"/>
        <end position="104"/>
    </location>
</feature>
<gene>
    <name evidence="2" type="ORF">K8344_13690</name>
</gene>
<keyword evidence="1" id="KW-0472">Membrane</keyword>
<reference evidence="2" key="1">
    <citation type="submission" date="2021-09" db="EMBL/GenBank/DDBJ databases">
        <title>Genome of Aequorivita sp. strain F64183.</title>
        <authorList>
            <person name="Wang Y."/>
        </authorList>
    </citation>
    <scope>NUCLEOTIDE SEQUENCE</scope>
    <source>
        <strain evidence="2">F64183</strain>
    </source>
</reference>
<evidence type="ECO:0000313" key="3">
    <source>
        <dbReference type="Proteomes" id="UP001139462"/>
    </source>
</evidence>
<protein>
    <submittedName>
        <fullName evidence="2">Uncharacterized protein</fullName>
    </submittedName>
</protein>
<comment type="caution">
    <text evidence="2">The sequence shown here is derived from an EMBL/GenBank/DDBJ whole genome shotgun (WGS) entry which is preliminary data.</text>
</comment>
<feature type="transmembrane region" description="Helical" evidence="1">
    <location>
        <begin position="124"/>
        <end position="144"/>
    </location>
</feature>
<keyword evidence="1" id="KW-1133">Transmembrane helix</keyword>
<evidence type="ECO:0000313" key="2">
    <source>
        <dbReference type="EMBL" id="MCG2432175.1"/>
    </source>
</evidence>
<name>A0A9X1R3R5_9FLAO</name>
<feature type="transmembrane region" description="Helical" evidence="1">
    <location>
        <begin position="14"/>
        <end position="33"/>
    </location>
</feature>
<accession>A0A9X1R3R5</accession>
<dbReference type="AlphaFoldDB" id="A0A9X1R3R5"/>
<dbReference type="EMBL" id="JAIRBB010000028">
    <property type="protein sequence ID" value="MCG2432175.1"/>
    <property type="molecule type" value="Genomic_DNA"/>
</dbReference>
<dbReference type="RefSeq" id="WP_237609242.1">
    <property type="nucleotide sequence ID" value="NZ_JAIRBB010000028.1"/>
</dbReference>
<feature type="transmembrane region" description="Helical" evidence="1">
    <location>
        <begin position="45"/>
        <end position="64"/>
    </location>
</feature>